<sequence>MEKNPPPVSRRAAVRPWLICLTALAAVWWACVAVSDYFTAVAGGPVRSAEDFRKRDIATRQAGDRTVRALRPGAGKPEWARADDGSTSCVDDLGFDDGDVTRKQPGYVWRLSYSGKDAYMTDLGKLREAWEDRGLKVQDLPPPEQLNPARPLPDWPGIRTTDEHGVAIRMNLNRYTGEPNVTTDGGCVRYDRAAKVTARTREGAAGGHTAKEGRVVYRDGTEVTIGAVQPFTPTPEMLPPSTPTPAHAYRVTVTVTNKSGAALELRRYETGAWARTNPDLTELSAYTTGFDTTSPTRVAPGETTHFEFAYAAQEKPPHLDFAFGPGDLHTPYTWRLAVR</sequence>
<evidence type="ECO:0000313" key="3">
    <source>
        <dbReference type="Proteomes" id="UP000222531"/>
    </source>
</evidence>
<gene>
    <name evidence="2" type="ORF">BLA24_19545</name>
</gene>
<dbReference type="EMBL" id="NHZO01000151">
    <property type="protein sequence ID" value="PHQ49838.1"/>
    <property type="molecule type" value="Genomic_DNA"/>
</dbReference>
<feature type="compositionally biased region" description="Pro residues" evidence="1">
    <location>
        <begin position="140"/>
        <end position="154"/>
    </location>
</feature>
<comment type="caution">
    <text evidence="2">The sequence shown here is derived from an EMBL/GenBank/DDBJ whole genome shotgun (WGS) entry which is preliminary data.</text>
</comment>
<organism evidence="2 3">
    <name type="scientific">Streptomyces cinnamoneus</name>
    <name type="common">Streptoverticillium cinnamoneum</name>
    <dbReference type="NCBI Taxonomy" id="53446"/>
    <lineage>
        <taxon>Bacteria</taxon>
        <taxon>Bacillati</taxon>
        <taxon>Actinomycetota</taxon>
        <taxon>Actinomycetes</taxon>
        <taxon>Kitasatosporales</taxon>
        <taxon>Streptomycetaceae</taxon>
        <taxon>Streptomyces</taxon>
        <taxon>Streptomyces cinnamoneus group</taxon>
    </lineage>
</organism>
<dbReference type="AlphaFoldDB" id="A0A2G1XF27"/>
<evidence type="ECO:0000256" key="1">
    <source>
        <dbReference type="SAM" id="MobiDB-lite"/>
    </source>
</evidence>
<accession>A0A2G1XF27</accession>
<evidence type="ECO:0000313" key="2">
    <source>
        <dbReference type="EMBL" id="PHQ49838.1"/>
    </source>
</evidence>
<dbReference type="Proteomes" id="UP000222531">
    <property type="component" value="Unassembled WGS sequence"/>
</dbReference>
<keyword evidence="3" id="KW-1185">Reference proteome</keyword>
<name>A0A2G1XF27_STRCJ</name>
<protein>
    <recommendedName>
        <fullName evidence="4">DUF4352 domain-containing protein</fullName>
    </recommendedName>
</protein>
<feature type="region of interest" description="Disordered" evidence="1">
    <location>
        <begin position="138"/>
        <end position="158"/>
    </location>
</feature>
<reference evidence="2 3" key="1">
    <citation type="journal article" date="2017" name="Biochemistry">
        <title>Identification of the Biosynthetic Pathway for the Antibiotic Bicyclomycin.</title>
        <authorList>
            <person name="Patteson J."/>
            <person name="Cai W."/>
            <person name="Johnson R.A."/>
            <person name="Santa Maria K."/>
            <person name="Li B."/>
        </authorList>
    </citation>
    <scope>NUCLEOTIDE SEQUENCE [LARGE SCALE GENOMIC DNA]</scope>
    <source>
        <strain evidence="2 3">ATCC 21532</strain>
    </source>
</reference>
<evidence type="ECO:0008006" key="4">
    <source>
        <dbReference type="Google" id="ProtNLM"/>
    </source>
</evidence>
<proteinExistence type="predicted"/>